<dbReference type="PANTHER" id="PTHR14552:SF21">
    <property type="entry name" value="DCTP PYROPHOSPHATASE 1"/>
    <property type="match status" value="1"/>
</dbReference>
<protein>
    <recommendedName>
        <fullName evidence="3">dCTP pyrophosphatase 1</fullName>
    </recommendedName>
</protein>
<name>A0A803LZK7_CHEQI</name>
<accession>A0A803LZK7</accession>
<reference evidence="1" key="1">
    <citation type="journal article" date="2017" name="Nature">
        <title>The genome of Chenopodium quinoa.</title>
        <authorList>
            <person name="Jarvis D.E."/>
            <person name="Ho Y.S."/>
            <person name="Lightfoot D.J."/>
            <person name="Schmoeckel S.M."/>
            <person name="Li B."/>
            <person name="Borm T.J.A."/>
            <person name="Ohyanagi H."/>
            <person name="Mineta K."/>
            <person name="Michell C.T."/>
            <person name="Saber N."/>
            <person name="Kharbatia N.M."/>
            <person name="Rupper R.R."/>
            <person name="Sharp A.R."/>
            <person name="Dally N."/>
            <person name="Boughton B.A."/>
            <person name="Woo Y.H."/>
            <person name="Gao G."/>
            <person name="Schijlen E.G.W.M."/>
            <person name="Guo X."/>
            <person name="Momin A.A."/>
            <person name="Negrao S."/>
            <person name="Al-Babili S."/>
            <person name="Gehring C."/>
            <person name="Roessner U."/>
            <person name="Jung C."/>
            <person name="Murphy K."/>
            <person name="Arold S.T."/>
            <person name="Gojobori T."/>
            <person name="van der Linden C.G."/>
            <person name="van Loo E.N."/>
            <person name="Jellen E.N."/>
            <person name="Maughan P.J."/>
            <person name="Tester M."/>
        </authorList>
    </citation>
    <scope>NUCLEOTIDE SEQUENCE [LARGE SCALE GENOMIC DNA]</scope>
    <source>
        <strain evidence="1">cv. PI 614886</strain>
    </source>
</reference>
<dbReference type="Proteomes" id="UP000596660">
    <property type="component" value="Unplaced"/>
</dbReference>
<dbReference type="Gene3D" id="1.10.287.1080">
    <property type="entry name" value="MazG-like"/>
    <property type="match status" value="1"/>
</dbReference>
<dbReference type="PANTHER" id="PTHR14552">
    <property type="match status" value="1"/>
</dbReference>
<evidence type="ECO:0000313" key="1">
    <source>
        <dbReference type="EnsemblPlants" id="AUR62020908-RA:cds"/>
    </source>
</evidence>
<dbReference type="EnsemblPlants" id="AUR62020908-RA">
    <property type="protein sequence ID" value="AUR62020908-RA:cds"/>
    <property type="gene ID" value="AUR62020908"/>
</dbReference>
<organism evidence="1 2">
    <name type="scientific">Chenopodium quinoa</name>
    <name type="common">Quinoa</name>
    <dbReference type="NCBI Taxonomy" id="63459"/>
    <lineage>
        <taxon>Eukaryota</taxon>
        <taxon>Viridiplantae</taxon>
        <taxon>Streptophyta</taxon>
        <taxon>Embryophyta</taxon>
        <taxon>Tracheophyta</taxon>
        <taxon>Spermatophyta</taxon>
        <taxon>Magnoliopsida</taxon>
        <taxon>eudicotyledons</taxon>
        <taxon>Gunneridae</taxon>
        <taxon>Pentapetalae</taxon>
        <taxon>Caryophyllales</taxon>
        <taxon>Chenopodiaceae</taxon>
        <taxon>Chenopodioideae</taxon>
        <taxon>Atripliceae</taxon>
        <taxon>Chenopodium</taxon>
    </lineage>
</organism>
<proteinExistence type="predicted"/>
<reference evidence="1" key="2">
    <citation type="submission" date="2021-03" db="UniProtKB">
        <authorList>
            <consortium name="EnsemblPlants"/>
        </authorList>
    </citation>
    <scope>IDENTIFICATION</scope>
</reference>
<evidence type="ECO:0008006" key="3">
    <source>
        <dbReference type="Google" id="ProtNLM"/>
    </source>
</evidence>
<dbReference type="SUPFAM" id="SSF101386">
    <property type="entry name" value="all-alpha NTP pyrophosphatases"/>
    <property type="match status" value="1"/>
</dbReference>
<sequence>MEGSEEKNSVSLEDLKLKMADFAKERDWDQFHSPRNLLLALVGEVGELSEIFQWKGRCQEDYQVGRKKRSNI</sequence>
<evidence type="ECO:0000313" key="2">
    <source>
        <dbReference type="Proteomes" id="UP000596660"/>
    </source>
</evidence>
<dbReference type="OMA" id="GRCQEDY"/>
<dbReference type="Gramene" id="AUR62020908-RA">
    <property type="protein sequence ID" value="AUR62020908-RA:cds"/>
    <property type="gene ID" value="AUR62020908"/>
</dbReference>
<keyword evidence="2" id="KW-1185">Reference proteome</keyword>
<dbReference type="AlphaFoldDB" id="A0A803LZK7"/>